<evidence type="ECO:0000313" key="3">
    <source>
        <dbReference type="Proteomes" id="UP001418222"/>
    </source>
</evidence>
<gene>
    <name evidence="2" type="ORF">KSP39_PZI001902</name>
</gene>
<evidence type="ECO:0000256" key="1">
    <source>
        <dbReference type="SAM" id="MobiDB-lite"/>
    </source>
</evidence>
<feature type="compositionally biased region" description="Basic and acidic residues" evidence="1">
    <location>
        <begin position="9"/>
        <end position="20"/>
    </location>
</feature>
<keyword evidence="3" id="KW-1185">Reference proteome</keyword>
<accession>A0AAP0BZR8</accession>
<dbReference type="Proteomes" id="UP001418222">
    <property type="component" value="Unassembled WGS sequence"/>
</dbReference>
<proteinExistence type="predicted"/>
<dbReference type="EMBL" id="JBBWWQ010000002">
    <property type="protein sequence ID" value="KAK8954763.1"/>
    <property type="molecule type" value="Genomic_DNA"/>
</dbReference>
<dbReference type="AlphaFoldDB" id="A0AAP0BZR8"/>
<evidence type="ECO:0000313" key="2">
    <source>
        <dbReference type="EMBL" id="KAK8954763.1"/>
    </source>
</evidence>
<protein>
    <submittedName>
        <fullName evidence="2">Uncharacterized protein</fullName>
    </submittedName>
</protein>
<reference evidence="2 3" key="1">
    <citation type="journal article" date="2022" name="Nat. Plants">
        <title>Genomes of leafy and leafless Platanthera orchids illuminate the evolution of mycoheterotrophy.</title>
        <authorList>
            <person name="Li M.H."/>
            <person name="Liu K.W."/>
            <person name="Li Z."/>
            <person name="Lu H.C."/>
            <person name="Ye Q.L."/>
            <person name="Zhang D."/>
            <person name="Wang J.Y."/>
            <person name="Li Y.F."/>
            <person name="Zhong Z.M."/>
            <person name="Liu X."/>
            <person name="Yu X."/>
            <person name="Liu D.K."/>
            <person name="Tu X.D."/>
            <person name="Liu B."/>
            <person name="Hao Y."/>
            <person name="Liao X.Y."/>
            <person name="Jiang Y.T."/>
            <person name="Sun W.H."/>
            <person name="Chen J."/>
            <person name="Chen Y.Q."/>
            <person name="Ai Y."/>
            <person name="Zhai J.W."/>
            <person name="Wu S.S."/>
            <person name="Zhou Z."/>
            <person name="Hsiao Y.Y."/>
            <person name="Wu W.L."/>
            <person name="Chen Y.Y."/>
            <person name="Lin Y.F."/>
            <person name="Hsu J.L."/>
            <person name="Li C.Y."/>
            <person name="Wang Z.W."/>
            <person name="Zhao X."/>
            <person name="Zhong W.Y."/>
            <person name="Ma X.K."/>
            <person name="Ma L."/>
            <person name="Huang J."/>
            <person name="Chen G.Z."/>
            <person name="Huang M.Z."/>
            <person name="Huang L."/>
            <person name="Peng D.H."/>
            <person name="Luo Y.B."/>
            <person name="Zou S.Q."/>
            <person name="Chen S.P."/>
            <person name="Lan S."/>
            <person name="Tsai W.C."/>
            <person name="Van de Peer Y."/>
            <person name="Liu Z.J."/>
        </authorList>
    </citation>
    <scope>NUCLEOTIDE SEQUENCE [LARGE SCALE GENOMIC DNA]</scope>
    <source>
        <strain evidence="2">Lor287</strain>
    </source>
</reference>
<name>A0AAP0BZR8_9ASPA</name>
<feature type="region of interest" description="Disordered" evidence="1">
    <location>
        <begin position="1"/>
        <end position="20"/>
    </location>
</feature>
<feature type="region of interest" description="Disordered" evidence="1">
    <location>
        <begin position="51"/>
        <end position="84"/>
    </location>
</feature>
<organism evidence="2 3">
    <name type="scientific">Platanthera zijinensis</name>
    <dbReference type="NCBI Taxonomy" id="2320716"/>
    <lineage>
        <taxon>Eukaryota</taxon>
        <taxon>Viridiplantae</taxon>
        <taxon>Streptophyta</taxon>
        <taxon>Embryophyta</taxon>
        <taxon>Tracheophyta</taxon>
        <taxon>Spermatophyta</taxon>
        <taxon>Magnoliopsida</taxon>
        <taxon>Liliopsida</taxon>
        <taxon>Asparagales</taxon>
        <taxon>Orchidaceae</taxon>
        <taxon>Orchidoideae</taxon>
        <taxon>Orchideae</taxon>
        <taxon>Orchidinae</taxon>
        <taxon>Platanthera</taxon>
    </lineage>
</organism>
<comment type="caution">
    <text evidence="2">The sequence shown here is derived from an EMBL/GenBank/DDBJ whole genome shotgun (WGS) entry which is preliminary data.</text>
</comment>
<sequence>MASGAEEDGVQHPESPESDRVIRCKEAARFLAKIRGAEREKRRRLVLRRRAQRLNGGKENKTFSPGGAPRNIDGGRRNPGSGTLPCVKTGAPAGVYLLPDLQSPMAELLVPITAMAGSETSIYRRTAAAGGVAT</sequence>